<protein>
    <submittedName>
        <fullName evidence="2">DUF3087 domain-containing protein</fullName>
    </submittedName>
</protein>
<name>A0A8E2QAB4_9GAMM</name>
<sequence length="180" mass="20181">MVVFEIQPMSAERYRQQTRRSTMVVIAIFAVLAMGFAAVAVALFGEPGGDNLRWNIGGVLAGLLLTVVLVRALFWQQPWMAAAAYGWRLKRSLMSVTNLMHQVQAGVAARDPQAIQLLRFYHLGLSQMHQLDGNSVALSDATREIDQHRELMESLGMDIEQRQLDSAWLETVKRFPAAKK</sequence>
<dbReference type="InterPro" id="IPR021438">
    <property type="entry name" value="DUF3087"/>
</dbReference>
<dbReference type="RefSeq" id="WP_102829618.1">
    <property type="nucleotide sequence ID" value="NZ_CP065721.1"/>
</dbReference>
<proteinExistence type="predicted"/>
<evidence type="ECO:0000313" key="3">
    <source>
        <dbReference type="Proteomes" id="UP000235881"/>
    </source>
</evidence>
<dbReference type="EMBL" id="POUK01000009">
    <property type="protein sequence ID" value="PNF74973.1"/>
    <property type="molecule type" value="Genomic_DNA"/>
</dbReference>
<feature type="transmembrane region" description="Helical" evidence="1">
    <location>
        <begin position="21"/>
        <end position="44"/>
    </location>
</feature>
<dbReference type="AlphaFoldDB" id="A0A8E2QAB4"/>
<evidence type="ECO:0000256" key="1">
    <source>
        <dbReference type="SAM" id="Phobius"/>
    </source>
</evidence>
<feature type="transmembrane region" description="Helical" evidence="1">
    <location>
        <begin position="56"/>
        <end position="74"/>
    </location>
</feature>
<accession>A0A8E2QAB4</accession>
<comment type="caution">
    <text evidence="2">The sequence shown here is derived from an EMBL/GenBank/DDBJ whole genome shotgun (WGS) entry which is preliminary data.</text>
</comment>
<reference evidence="2 3" key="1">
    <citation type="submission" date="2018-01" db="EMBL/GenBank/DDBJ databases">
        <title>Denitrification phenotypes of diverse strains of Pseudomonas stutzeri.</title>
        <authorList>
            <person name="Milligan D.A."/>
            <person name="Bergaust L."/>
            <person name="Bakken L.R."/>
            <person name="Frostegard A."/>
        </authorList>
    </citation>
    <scope>NUCLEOTIDE SEQUENCE [LARGE SCALE GENOMIC DNA]</scope>
    <source>
        <strain evidence="2 3">DSM 50238</strain>
    </source>
</reference>
<evidence type="ECO:0000313" key="2">
    <source>
        <dbReference type="EMBL" id="PNF74973.1"/>
    </source>
</evidence>
<organism evidence="2 3">
    <name type="scientific">Stutzerimonas degradans</name>
    <dbReference type="NCBI Taxonomy" id="2968968"/>
    <lineage>
        <taxon>Bacteria</taxon>
        <taxon>Pseudomonadati</taxon>
        <taxon>Pseudomonadota</taxon>
        <taxon>Gammaproteobacteria</taxon>
        <taxon>Pseudomonadales</taxon>
        <taxon>Pseudomonadaceae</taxon>
        <taxon>Stutzerimonas</taxon>
    </lineage>
</organism>
<keyword evidence="3" id="KW-1185">Reference proteome</keyword>
<keyword evidence="1" id="KW-0812">Transmembrane</keyword>
<keyword evidence="1" id="KW-1133">Transmembrane helix</keyword>
<dbReference type="Pfam" id="PF11286">
    <property type="entry name" value="DUF3087"/>
    <property type="match status" value="1"/>
</dbReference>
<dbReference type="Proteomes" id="UP000235881">
    <property type="component" value="Unassembled WGS sequence"/>
</dbReference>
<keyword evidence="1" id="KW-0472">Membrane</keyword>
<gene>
    <name evidence="2" type="ORF">CXK95_18620</name>
</gene>